<reference evidence="3" key="1">
    <citation type="submission" date="2017-02" db="UniProtKB">
        <authorList>
            <consortium name="WormBaseParasite"/>
        </authorList>
    </citation>
    <scope>IDENTIFICATION</scope>
</reference>
<accession>A0A0N5B076</accession>
<protein>
    <submittedName>
        <fullName evidence="3">GOLGA2L5 domain-containing protein</fullName>
    </submittedName>
</protein>
<feature type="region of interest" description="Disordered" evidence="1">
    <location>
        <begin position="100"/>
        <end position="134"/>
    </location>
</feature>
<keyword evidence="2" id="KW-1185">Reference proteome</keyword>
<evidence type="ECO:0000313" key="2">
    <source>
        <dbReference type="Proteomes" id="UP000046393"/>
    </source>
</evidence>
<organism evidence="2 3">
    <name type="scientific">Syphacia muris</name>
    <dbReference type="NCBI Taxonomy" id="451379"/>
    <lineage>
        <taxon>Eukaryota</taxon>
        <taxon>Metazoa</taxon>
        <taxon>Ecdysozoa</taxon>
        <taxon>Nematoda</taxon>
        <taxon>Chromadorea</taxon>
        <taxon>Rhabditida</taxon>
        <taxon>Spirurina</taxon>
        <taxon>Oxyuridomorpha</taxon>
        <taxon>Oxyuroidea</taxon>
        <taxon>Oxyuridae</taxon>
        <taxon>Syphacia</taxon>
    </lineage>
</organism>
<evidence type="ECO:0000256" key="1">
    <source>
        <dbReference type="SAM" id="MobiDB-lite"/>
    </source>
</evidence>
<proteinExistence type="predicted"/>
<dbReference type="WBParaSite" id="SMUV_0001067101-mRNA-1">
    <property type="protein sequence ID" value="SMUV_0001067101-mRNA-1"/>
    <property type="gene ID" value="SMUV_0001067101"/>
</dbReference>
<name>A0A0N5B076_9BILA</name>
<evidence type="ECO:0000313" key="3">
    <source>
        <dbReference type="WBParaSite" id="SMUV_0001067101-mRNA-1"/>
    </source>
</evidence>
<dbReference type="Proteomes" id="UP000046393">
    <property type="component" value="Unplaced"/>
</dbReference>
<dbReference type="AlphaFoldDB" id="A0A0N5B076"/>
<sequence length="134" mass="15426">MSGSLRQGITPALVKLKKHKLETTSLSKERSVSKLKGKFPKYELPTLRGKEGNQNHGQELPRYLEQAKRLQEALVGLITKLEHYQEKWVGIFPTLSEEQRKTEEKIYEDTSDNPAGLIKGSRRISPRAQQEERR</sequence>